<evidence type="ECO:0000256" key="8">
    <source>
        <dbReference type="SAM" id="SignalP"/>
    </source>
</evidence>
<dbReference type="InterPro" id="IPR017853">
    <property type="entry name" value="GH"/>
</dbReference>
<dbReference type="InterPro" id="IPR003476">
    <property type="entry name" value="Glyco_hydro_42"/>
</dbReference>
<feature type="domain" description="Glycoside hydrolase family 42 N-terminal" evidence="9">
    <location>
        <begin position="42"/>
        <end position="401"/>
    </location>
</feature>
<comment type="catalytic activity">
    <reaction evidence="1">
        <text>Hydrolysis of terminal non-reducing beta-D-galactose residues in beta-D-galactosides.</text>
        <dbReference type="EC" id="3.2.1.23"/>
    </reaction>
</comment>
<dbReference type="Pfam" id="PF02449">
    <property type="entry name" value="Glyco_hydro_42"/>
    <property type="match status" value="1"/>
</dbReference>
<feature type="signal peptide" evidence="8">
    <location>
        <begin position="1"/>
        <end position="24"/>
    </location>
</feature>
<dbReference type="CDD" id="cd03143">
    <property type="entry name" value="A4_beta-galactosidase_middle_domain"/>
    <property type="match status" value="1"/>
</dbReference>
<comment type="caution">
    <text evidence="11">The sequence shown here is derived from an EMBL/GenBank/DDBJ whole genome shotgun (WGS) entry which is preliminary data.</text>
</comment>
<keyword evidence="6" id="KW-0862">Zinc</keyword>
<dbReference type="EC" id="3.2.1.23" evidence="3"/>
<dbReference type="PANTHER" id="PTHR36447">
    <property type="entry name" value="BETA-GALACTOSIDASE GANA"/>
    <property type="match status" value="1"/>
</dbReference>
<evidence type="ECO:0000256" key="2">
    <source>
        <dbReference type="ARBA" id="ARBA00005940"/>
    </source>
</evidence>
<proteinExistence type="inferred from homology"/>
<evidence type="ECO:0000256" key="1">
    <source>
        <dbReference type="ARBA" id="ARBA00001412"/>
    </source>
</evidence>
<keyword evidence="7" id="KW-0326">Glycosidase</keyword>
<gene>
    <name evidence="11" type="ORF">ACFPN2_23265</name>
</gene>
<evidence type="ECO:0000259" key="10">
    <source>
        <dbReference type="Pfam" id="PF08532"/>
    </source>
</evidence>
<dbReference type="Pfam" id="PF08532">
    <property type="entry name" value="Glyco_hydro_42M"/>
    <property type="match status" value="1"/>
</dbReference>
<keyword evidence="8" id="KW-0732">Signal</keyword>
<evidence type="ECO:0000313" key="12">
    <source>
        <dbReference type="Proteomes" id="UP001595904"/>
    </source>
</evidence>
<dbReference type="SUPFAM" id="SSF52317">
    <property type="entry name" value="Class I glutamine amidotransferase-like"/>
    <property type="match status" value="1"/>
</dbReference>
<protein>
    <recommendedName>
        <fullName evidence="3">beta-galactosidase</fullName>
        <ecNumber evidence="3">3.2.1.23</ecNumber>
    </recommendedName>
</protein>
<feature type="chain" id="PRO_5045652754" description="beta-galactosidase" evidence="8">
    <location>
        <begin position="25"/>
        <end position="677"/>
    </location>
</feature>
<dbReference type="EMBL" id="JBHSDU010000014">
    <property type="protein sequence ID" value="MFC4312021.1"/>
    <property type="molecule type" value="Genomic_DNA"/>
</dbReference>
<dbReference type="RefSeq" id="WP_380601066.1">
    <property type="nucleotide sequence ID" value="NZ_JBHSDU010000014.1"/>
</dbReference>
<dbReference type="Proteomes" id="UP001595904">
    <property type="component" value="Unassembled WGS sequence"/>
</dbReference>
<sequence length="677" mass="74927">MKLLGTLFSAAALLVAAMPAETKGAPPTMAQLGTHELFIGTCYQPVDRSKEQIISDVAVMKQAGLKVVRMGDLSWEYFEPADGRFDFAPFDFAMDRMAAAGIKVILDIPGTPAPLWAHQAYPGITLIGESGTPLHPAERYMDDISDPDFRRLQLRLADRVTKRYARHPAVIAVGYSNEIGNGYLSYSPATRQRFIAWLQKRYGNLDALNKAWAGQRWSRTVSDWQQVQLPYASGPGPSERYLDLRRFWSSVTIDLLRDLDAVRRANMPDKPSLSNLYDAASRRGFDYLSTQSDYQNYGAFGYYSSDPVDGAFLAMMMKGQLPTPIWFNEFQTGFFGDYGTRGKSRMIVYLGLAYGGQGFLAWTFNSHLGAEEQIYFGLLDHDGTPSWKLAELSRVASEFETLESLGFPRPVQPKIALSYSFESKVLADRKELKLYYRTPYMEHKLNAFGPIYDDNIDAAVVNLGASDLSRYKLLVIAGEYLMDPPSVEAVRNFVKQGGTAIMTAYSAKADATGQWYGTALPGGLSDVFGLRTGEFYKRSELLTGTIAGSTFSTTINNYEVLEPSTARVLGRFTNLDGPPVATVNSYGKGQAIYVAVTAQPSVMKPLYRSLYEQLGIVRGPDTPKGVVAREVEGRTLYINTSAEPAAVQIAGHRKGRTSGKMWDGVLRLEGYGVDLLE</sequence>
<comment type="similarity">
    <text evidence="2">Belongs to the glycosyl hydrolase 42 family.</text>
</comment>
<evidence type="ECO:0000256" key="4">
    <source>
        <dbReference type="ARBA" id="ARBA00022723"/>
    </source>
</evidence>
<evidence type="ECO:0000256" key="3">
    <source>
        <dbReference type="ARBA" id="ARBA00012756"/>
    </source>
</evidence>
<evidence type="ECO:0000259" key="9">
    <source>
        <dbReference type="Pfam" id="PF02449"/>
    </source>
</evidence>
<evidence type="ECO:0000256" key="6">
    <source>
        <dbReference type="ARBA" id="ARBA00022833"/>
    </source>
</evidence>
<dbReference type="PANTHER" id="PTHR36447:SF2">
    <property type="entry name" value="BETA-GALACTOSIDASE YESZ"/>
    <property type="match status" value="1"/>
</dbReference>
<dbReference type="SUPFAM" id="SSF51445">
    <property type="entry name" value="(Trans)glycosidases"/>
    <property type="match status" value="1"/>
</dbReference>
<accession>A0ABV8SWT9</accession>
<keyword evidence="4" id="KW-0479">Metal-binding</keyword>
<dbReference type="InterPro" id="IPR029062">
    <property type="entry name" value="Class_I_gatase-like"/>
</dbReference>
<organism evidence="11 12">
    <name type="scientific">Steroidobacter flavus</name>
    <dbReference type="NCBI Taxonomy" id="1842136"/>
    <lineage>
        <taxon>Bacteria</taxon>
        <taxon>Pseudomonadati</taxon>
        <taxon>Pseudomonadota</taxon>
        <taxon>Gammaproteobacteria</taxon>
        <taxon>Steroidobacterales</taxon>
        <taxon>Steroidobacteraceae</taxon>
        <taxon>Steroidobacter</taxon>
    </lineage>
</organism>
<name>A0ABV8SWT9_9GAMM</name>
<dbReference type="Gene3D" id="3.20.20.80">
    <property type="entry name" value="Glycosidases"/>
    <property type="match status" value="1"/>
</dbReference>
<keyword evidence="12" id="KW-1185">Reference proteome</keyword>
<evidence type="ECO:0000313" key="11">
    <source>
        <dbReference type="EMBL" id="MFC4312021.1"/>
    </source>
</evidence>
<dbReference type="InterPro" id="IPR013529">
    <property type="entry name" value="Glyco_hydro_42_N"/>
</dbReference>
<reference evidence="12" key="1">
    <citation type="journal article" date="2019" name="Int. J. Syst. Evol. Microbiol.">
        <title>The Global Catalogue of Microorganisms (GCM) 10K type strain sequencing project: providing services to taxonomists for standard genome sequencing and annotation.</title>
        <authorList>
            <consortium name="The Broad Institute Genomics Platform"/>
            <consortium name="The Broad Institute Genome Sequencing Center for Infectious Disease"/>
            <person name="Wu L."/>
            <person name="Ma J."/>
        </authorList>
    </citation>
    <scope>NUCLEOTIDE SEQUENCE [LARGE SCALE GENOMIC DNA]</scope>
    <source>
        <strain evidence="12">CGMCC 1.10759</strain>
    </source>
</reference>
<keyword evidence="5" id="KW-0378">Hydrolase</keyword>
<dbReference type="Gene3D" id="3.40.50.880">
    <property type="match status" value="1"/>
</dbReference>
<dbReference type="InterPro" id="IPR013738">
    <property type="entry name" value="Beta_galactosidase_Trimer"/>
</dbReference>
<evidence type="ECO:0000256" key="7">
    <source>
        <dbReference type="ARBA" id="ARBA00023295"/>
    </source>
</evidence>
<feature type="domain" description="Beta-galactosidase trimerisation" evidence="10">
    <location>
        <begin position="415"/>
        <end position="616"/>
    </location>
</feature>
<evidence type="ECO:0000256" key="5">
    <source>
        <dbReference type="ARBA" id="ARBA00022801"/>
    </source>
</evidence>